<gene>
    <name evidence="4" type="ORF">BJ875DRAFT_84649</name>
</gene>
<dbReference type="EMBL" id="MU251357">
    <property type="protein sequence ID" value="KAG9239606.1"/>
    <property type="molecule type" value="Genomic_DNA"/>
</dbReference>
<protein>
    <recommendedName>
        <fullName evidence="6">Mid2 domain-containing protein</fullName>
    </recommendedName>
</protein>
<keyword evidence="2" id="KW-0812">Transmembrane</keyword>
<evidence type="ECO:0000256" key="1">
    <source>
        <dbReference type="SAM" id="MobiDB-lite"/>
    </source>
</evidence>
<feature type="chain" id="PRO_5040383257" description="Mid2 domain-containing protein" evidence="3">
    <location>
        <begin position="30"/>
        <end position="289"/>
    </location>
</feature>
<feature type="region of interest" description="Disordered" evidence="1">
    <location>
        <begin position="144"/>
        <end position="163"/>
    </location>
</feature>
<feature type="compositionally biased region" description="Polar residues" evidence="1">
    <location>
        <begin position="144"/>
        <end position="157"/>
    </location>
</feature>
<feature type="compositionally biased region" description="Basic and acidic residues" evidence="1">
    <location>
        <begin position="220"/>
        <end position="231"/>
    </location>
</feature>
<evidence type="ECO:0008006" key="6">
    <source>
        <dbReference type="Google" id="ProtNLM"/>
    </source>
</evidence>
<evidence type="ECO:0000256" key="3">
    <source>
        <dbReference type="SAM" id="SignalP"/>
    </source>
</evidence>
<evidence type="ECO:0000313" key="5">
    <source>
        <dbReference type="Proteomes" id="UP000824998"/>
    </source>
</evidence>
<keyword evidence="5" id="KW-1185">Reference proteome</keyword>
<feature type="transmembrane region" description="Helical" evidence="2">
    <location>
        <begin position="178"/>
        <end position="201"/>
    </location>
</feature>
<evidence type="ECO:0000313" key="4">
    <source>
        <dbReference type="EMBL" id="KAG9239606.1"/>
    </source>
</evidence>
<feature type="region of interest" description="Disordered" evidence="1">
    <location>
        <begin position="220"/>
        <end position="289"/>
    </location>
</feature>
<comment type="caution">
    <text evidence="4">The sequence shown here is derived from an EMBL/GenBank/DDBJ whole genome shotgun (WGS) entry which is preliminary data.</text>
</comment>
<keyword evidence="2" id="KW-0472">Membrane</keyword>
<sequence length="289" mass="29366">MLNMIVRLENVRRLWVMIWVASLAGGVCSQEGIPYYPSSLLAMYSSITASYASQAPARSSSLAAVIASISESIASLTQGLATATIGAAATENALYSSLIAGAPAASASPAAVFSSLTASLGSAALGTITSAGASVAPVPTATFATRASGTSSPSNAGSTGGTEYYATSEQKKGLSTGAAIGIGVGVTIAGLLIIAMAAFFFRRYRKRGAELKRLSTVANHGDRPRNLEQKPPELPAPGTIVPQTGGAMSQFQPPPHLRMAPGYGISEADGRNLPRGGDTTFELPGEARG</sequence>
<name>A0A9P7YTZ1_9HELO</name>
<dbReference type="Proteomes" id="UP000824998">
    <property type="component" value="Unassembled WGS sequence"/>
</dbReference>
<accession>A0A9P7YTZ1</accession>
<feature type="signal peptide" evidence="3">
    <location>
        <begin position="1"/>
        <end position="29"/>
    </location>
</feature>
<dbReference type="AlphaFoldDB" id="A0A9P7YTZ1"/>
<organism evidence="4 5">
    <name type="scientific">Amylocarpus encephaloides</name>
    <dbReference type="NCBI Taxonomy" id="45428"/>
    <lineage>
        <taxon>Eukaryota</taxon>
        <taxon>Fungi</taxon>
        <taxon>Dikarya</taxon>
        <taxon>Ascomycota</taxon>
        <taxon>Pezizomycotina</taxon>
        <taxon>Leotiomycetes</taxon>
        <taxon>Helotiales</taxon>
        <taxon>Helotiales incertae sedis</taxon>
        <taxon>Amylocarpus</taxon>
    </lineage>
</organism>
<keyword evidence="2" id="KW-1133">Transmembrane helix</keyword>
<evidence type="ECO:0000256" key="2">
    <source>
        <dbReference type="SAM" id="Phobius"/>
    </source>
</evidence>
<keyword evidence="3" id="KW-0732">Signal</keyword>
<reference evidence="4" key="1">
    <citation type="journal article" date="2021" name="IMA Fungus">
        <title>Genomic characterization of three marine fungi, including Emericellopsis atlantica sp. nov. with signatures of a generalist lifestyle and marine biomass degradation.</title>
        <authorList>
            <person name="Hagestad O.C."/>
            <person name="Hou L."/>
            <person name="Andersen J.H."/>
            <person name="Hansen E.H."/>
            <person name="Altermark B."/>
            <person name="Li C."/>
            <person name="Kuhnert E."/>
            <person name="Cox R.J."/>
            <person name="Crous P.W."/>
            <person name="Spatafora J.W."/>
            <person name="Lail K."/>
            <person name="Amirebrahimi M."/>
            <person name="Lipzen A."/>
            <person name="Pangilinan J."/>
            <person name="Andreopoulos W."/>
            <person name="Hayes R.D."/>
            <person name="Ng V."/>
            <person name="Grigoriev I.V."/>
            <person name="Jackson S.A."/>
            <person name="Sutton T.D.S."/>
            <person name="Dobson A.D.W."/>
            <person name="Rama T."/>
        </authorList>
    </citation>
    <scope>NUCLEOTIDE SEQUENCE</scope>
    <source>
        <strain evidence="4">TRa018bII</strain>
    </source>
</reference>
<proteinExistence type="predicted"/>